<organism evidence="3 4">
    <name type="scientific">Caballeronia sordidicola</name>
    <name type="common">Burkholderia sordidicola</name>
    <dbReference type="NCBI Taxonomy" id="196367"/>
    <lineage>
        <taxon>Bacteria</taxon>
        <taxon>Pseudomonadati</taxon>
        <taxon>Pseudomonadota</taxon>
        <taxon>Betaproteobacteria</taxon>
        <taxon>Burkholderiales</taxon>
        <taxon>Burkholderiaceae</taxon>
        <taxon>Caballeronia</taxon>
    </lineage>
</organism>
<protein>
    <submittedName>
        <fullName evidence="3">Putative tautomerase</fullName>
    </submittedName>
</protein>
<feature type="domain" description="4-oxalocrotonate tautomerase-like" evidence="2">
    <location>
        <begin position="2"/>
        <end position="61"/>
    </location>
</feature>
<evidence type="ECO:0000313" key="4">
    <source>
        <dbReference type="Proteomes" id="UP000195221"/>
    </source>
</evidence>
<dbReference type="InterPro" id="IPR014347">
    <property type="entry name" value="Tautomerase/MIF_sf"/>
</dbReference>
<evidence type="ECO:0000313" key="3">
    <source>
        <dbReference type="EMBL" id="OTP66582.1"/>
    </source>
</evidence>
<dbReference type="GO" id="GO:0016853">
    <property type="term" value="F:isomerase activity"/>
    <property type="evidence" value="ECO:0007669"/>
    <property type="project" value="UniProtKB-KW"/>
</dbReference>
<keyword evidence="1" id="KW-0413">Isomerase</keyword>
<dbReference type="AlphaFoldDB" id="A0A242M662"/>
<dbReference type="Pfam" id="PF01361">
    <property type="entry name" value="Tautomerase"/>
    <property type="match status" value="1"/>
</dbReference>
<dbReference type="RefSeq" id="WP_086386734.1">
    <property type="nucleotide sequence ID" value="NZ_NBTZ01000159.1"/>
</dbReference>
<dbReference type="Proteomes" id="UP000195221">
    <property type="component" value="Unassembled WGS sequence"/>
</dbReference>
<evidence type="ECO:0000256" key="1">
    <source>
        <dbReference type="ARBA" id="ARBA00023235"/>
    </source>
</evidence>
<evidence type="ECO:0000259" key="2">
    <source>
        <dbReference type="Pfam" id="PF01361"/>
    </source>
</evidence>
<dbReference type="Gene3D" id="3.30.429.10">
    <property type="entry name" value="Macrophage Migration Inhibitory Factor"/>
    <property type="match status" value="1"/>
</dbReference>
<comment type="caution">
    <text evidence="3">The sequence shown here is derived from an EMBL/GenBank/DDBJ whole genome shotgun (WGS) entry which is preliminary data.</text>
</comment>
<gene>
    <name evidence="3" type="ORF">PAMC26577_37470</name>
</gene>
<reference evidence="3 4" key="1">
    <citation type="submission" date="2017-03" db="EMBL/GenBank/DDBJ databases">
        <title>Genome analysis of strain PAMC 26577.</title>
        <authorList>
            <person name="Oh H.-M."/>
            <person name="Yang J.-A."/>
        </authorList>
    </citation>
    <scope>NUCLEOTIDE SEQUENCE [LARGE SCALE GENOMIC DNA]</scope>
    <source>
        <strain evidence="3 4">PAMC 26577</strain>
    </source>
</reference>
<name>A0A242M662_CABSO</name>
<dbReference type="InterPro" id="IPR004370">
    <property type="entry name" value="4-OT-like_dom"/>
</dbReference>
<proteinExistence type="predicted"/>
<sequence length="74" mass="8138">MPFANYKLPEGMLTAEQKEEIIHKTTDMFAAYFGEGVRPYTMVLVDDVVDGGFGRADETFTLAKLKQMQSGGGS</sequence>
<dbReference type="EMBL" id="NBTZ01000159">
    <property type="protein sequence ID" value="OTP66582.1"/>
    <property type="molecule type" value="Genomic_DNA"/>
</dbReference>
<accession>A0A242M662</accession>
<dbReference type="SUPFAM" id="SSF55331">
    <property type="entry name" value="Tautomerase/MIF"/>
    <property type="match status" value="1"/>
</dbReference>